<name>A0ABD1YJZ8_9MARC</name>
<protein>
    <recommendedName>
        <fullName evidence="4">C2H2-type domain-containing protein</fullName>
    </recommendedName>
</protein>
<feature type="compositionally biased region" description="Basic and acidic residues" evidence="1">
    <location>
        <begin position="353"/>
        <end position="365"/>
    </location>
</feature>
<evidence type="ECO:0000313" key="3">
    <source>
        <dbReference type="Proteomes" id="UP001605036"/>
    </source>
</evidence>
<feature type="region of interest" description="Disordered" evidence="1">
    <location>
        <begin position="345"/>
        <end position="365"/>
    </location>
</feature>
<organism evidence="2 3">
    <name type="scientific">Riccia fluitans</name>
    <dbReference type="NCBI Taxonomy" id="41844"/>
    <lineage>
        <taxon>Eukaryota</taxon>
        <taxon>Viridiplantae</taxon>
        <taxon>Streptophyta</taxon>
        <taxon>Embryophyta</taxon>
        <taxon>Marchantiophyta</taxon>
        <taxon>Marchantiopsida</taxon>
        <taxon>Marchantiidae</taxon>
        <taxon>Marchantiales</taxon>
        <taxon>Ricciaceae</taxon>
        <taxon>Riccia</taxon>
    </lineage>
</organism>
<sequence length="940" mass="107025">MTMSRNIHLYHLRENEQSMISMGLIGFKEGDTLLSLRQKLEGIRIFESTFQFWDSRLGSPVHTKLEALIFVEDLEGKVVLFETKDLEESNLVLVGPRVETEPPVIGTQPVKRNVIYKEQNEGIVDVSIGSSEPSIIGDDRLECKALFLSKHMSHAIETTWREQVEKLIIWQQKENKVDHEWRIRTWDEEECAVEVFECLECRCFLGRPDRGEEKIAVQNVFINYRNKHIGYEKHVANWRRHRNLPLNVGKNKTPEPQVNHCAEIDAACAIMEKVNGEELNQKKPFVVEGDVKCEPCYSWIFKVRCVYCGSKFELVPSKRNLEHNLREHLSSEKHRENVEFQLCSTSHSPVRSGAKEQPKKFDPRDLKRQRCIDSFFVDAQSSGSVSNPSSTEDCEKEPSEVHSDLSLLCWGFWFTSTVVYGGNVYDVKSFLDDQKRGCTREALWEFLCDVGRNMNRAAKGYRYSKSTQVIQQALFQFGGRQDSNFEEVAKILTAAKALHGITGNIAVILAKDKTRVKPIMRWEARCDTLIGFCGDKDNHVCKMGLEVEVGFGESVGPVLGHANDGDARRRKLMLEDYLGNEGQRWTVGWDGCVLSGIVLDSGDVYALGDQDPIHNGKRMINPLDRSSYPIVLEDFHACLEHVQLVYKLYSHDHHGLNIDDVMRRDRQNWAAKTSLGETAPLPPSHAKPDLFDFARLATDDQITEALKVGLQQAQTLLTQLNMSPHVGMRDKTWWRTPWTLEKELGIFGTSSSTQEPDHEHFQVNEVEEVEEMPNSELSSDLWELPEATGAPSTMEVDMDAEGDETNDLEVYGHEARHVMSKTMSTLLMEHAPTARKVDPMVSYEGHEMYKASLVSLLVGNPTLLKDRLTRIKQSVYFNGVKPKPRVDDVPVCIMDFGSDCAVLFDGLHNLFNINSRGLELGRRGEGMDKRIKFGLEEFKK</sequence>
<proteinExistence type="predicted"/>
<comment type="caution">
    <text evidence="2">The sequence shown here is derived from an EMBL/GenBank/DDBJ whole genome shotgun (WGS) entry which is preliminary data.</text>
</comment>
<evidence type="ECO:0000256" key="1">
    <source>
        <dbReference type="SAM" id="MobiDB-lite"/>
    </source>
</evidence>
<dbReference type="AlphaFoldDB" id="A0ABD1YJZ8"/>
<keyword evidence="3" id="KW-1185">Reference proteome</keyword>
<dbReference type="Proteomes" id="UP001605036">
    <property type="component" value="Unassembled WGS sequence"/>
</dbReference>
<gene>
    <name evidence="2" type="ORF">R1flu_015734</name>
</gene>
<reference evidence="2 3" key="1">
    <citation type="submission" date="2024-09" db="EMBL/GenBank/DDBJ databases">
        <title>Chromosome-scale assembly of Riccia fluitans.</title>
        <authorList>
            <person name="Paukszto L."/>
            <person name="Sawicki J."/>
            <person name="Karawczyk K."/>
            <person name="Piernik-Szablinska J."/>
            <person name="Szczecinska M."/>
            <person name="Mazdziarz M."/>
        </authorList>
    </citation>
    <scope>NUCLEOTIDE SEQUENCE [LARGE SCALE GENOMIC DNA]</scope>
    <source>
        <strain evidence="2">Rf_01</strain>
        <tissue evidence="2">Aerial parts of the thallus</tissue>
    </source>
</reference>
<accession>A0ABD1YJZ8</accession>
<dbReference type="EMBL" id="JBHFFA010000004">
    <property type="protein sequence ID" value="KAL2631048.1"/>
    <property type="molecule type" value="Genomic_DNA"/>
</dbReference>
<evidence type="ECO:0000313" key="2">
    <source>
        <dbReference type="EMBL" id="KAL2631048.1"/>
    </source>
</evidence>
<evidence type="ECO:0008006" key="4">
    <source>
        <dbReference type="Google" id="ProtNLM"/>
    </source>
</evidence>